<sequence length="257" mass="29363">MNRLVLPSHRILLFSLRLQSLNHYSDFDGTSESEASEISIVLPYLPRLRGKKLSKAAEGQVRLKRGSRALRRYENEAYLSSLVMITEADAEYEADDYWPDKTNDDTAFKCLFEDEDIRAVWDAFIALSERKQIELLGALDNRPVSGDDDDDLNYEDVDMGDEMAAVRPPRNYNNCASGRSRHGNRRRCRRKPAVRLEGIKEDPSEEAMDAFGKCVELTMCCHDTKPQSCYQILRSWMPAIFLKDSNSPICVNRIVTA</sequence>
<dbReference type="WBParaSite" id="MCU_003936-RA">
    <property type="protein sequence ID" value="MCU_003936-RA"/>
    <property type="gene ID" value="MCU_003936"/>
</dbReference>
<proteinExistence type="predicted"/>
<organism evidence="2">
    <name type="scientific">Mesocestoides corti</name>
    <name type="common">Flatworm</name>
    <dbReference type="NCBI Taxonomy" id="53468"/>
    <lineage>
        <taxon>Eukaryota</taxon>
        <taxon>Metazoa</taxon>
        <taxon>Spiralia</taxon>
        <taxon>Lophotrochozoa</taxon>
        <taxon>Platyhelminthes</taxon>
        <taxon>Cestoda</taxon>
        <taxon>Eucestoda</taxon>
        <taxon>Cyclophyllidea</taxon>
        <taxon>Mesocestoididae</taxon>
        <taxon>Mesocestoides</taxon>
    </lineage>
</organism>
<evidence type="ECO:0000259" key="1">
    <source>
        <dbReference type="Pfam" id="PF13902"/>
    </source>
</evidence>
<dbReference type="Pfam" id="PF13902">
    <property type="entry name" value="R3H-assoc"/>
    <property type="match status" value="1"/>
</dbReference>
<name>A0A5K3EXM1_MESCO</name>
<dbReference type="InterPro" id="IPR025952">
    <property type="entry name" value="R3H-assoc_dom"/>
</dbReference>
<protein>
    <submittedName>
        <fullName evidence="2">R3H-assoc domain-containing protein</fullName>
    </submittedName>
</protein>
<reference evidence="2" key="1">
    <citation type="submission" date="2019-11" db="UniProtKB">
        <authorList>
            <consortium name="WormBaseParasite"/>
        </authorList>
    </citation>
    <scope>IDENTIFICATION</scope>
</reference>
<evidence type="ECO:0000313" key="2">
    <source>
        <dbReference type="WBParaSite" id="MCU_003936-RA"/>
    </source>
</evidence>
<dbReference type="AlphaFoldDB" id="A0A5K3EXM1"/>
<accession>A0A5K3EXM1</accession>
<feature type="domain" description="R3H-associated N-terminal" evidence="1">
    <location>
        <begin position="60"/>
        <end position="141"/>
    </location>
</feature>